<name>A0AAD6UM77_9AGAR</name>
<dbReference type="GO" id="GO:0001080">
    <property type="term" value="P:nitrogen catabolite activation of transcription from RNA polymerase II promoter"/>
    <property type="evidence" value="ECO:0007669"/>
    <property type="project" value="TreeGrafter"/>
</dbReference>
<evidence type="ECO:0000259" key="2">
    <source>
        <dbReference type="PROSITE" id="PS50048"/>
    </source>
</evidence>
<dbReference type="Proteomes" id="UP001222325">
    <property type="component" value="Unassembled WGS sequence"/>
</dbReference>
<feature type="domain" description="Zn(2)-C6 fungal-type" evidence="2">
    <location>
        <begin position="22"/>
        <end position="54"/>
    </location>
</feature>
<organism evidence="3 4">
    <name type="scientific">Mycena belliarum</name>
    <dbReference type="NCBI Taxonomy" id="1033014"/>
    <lineage>
        <taxon>Eukaryota</taxon>
        <taxon>Fungi</taxon>
        <taxon>Dikarya</taxon>
        <taxon>Basidiomycota</taxon>
        <taxon>Agaricomycotina</taxon>
        <taxon>Agaricomycetes</taxon>
        <taxon>Agaricomycetidae</taxon>
        <taxon>Agaricales</taxon>
        <taxon>Marasmiineae</taxon>
        <taxon>Mycenaceae</taxon>
        <taxon>Mycena</taxon>
    </lineage>
</organism>
<proteinExistence type="predicted"/>
<protein>
    <recommendedName>
        <fullName evidence="2">Zn(2)-C6 fungal-type domain-containing protein</fullName>
    </recommendedName>
</protein>
<dbReference type="SUPFAM" id="SSF57701">
    <property type="entry name" value="Zn2/Cys6 DNA-binding domain"/>
    <property type="match status" value="1"/>
</dbReference>
<sequence>MTLRSPSTTSPTTTKAAKKPPACDACKARRVLCHPQPNGLPCPRCVEKGVICKTSYVPRGRPRKYSRQTSTISVESQSASGSSDTSLVVYRPMIEPAISVELSGELVKDLYECFTNSPQSQNPLFQMCALKGALSSAAWDIDLLPPEARVLAHCVCALGSTVSFHSAIIGAGPQPESFTDYSVFYPGADLRRYGARRAPAVRALHERAINLACDVRIHLEVSNHNAASCFVLDSLEERKPGSRPWAVAYISHIRVLAESRNEDSTKATWSGYLMADALAAISQRKPILVTYNDQLLIAGLEPPSLENMFESLRATIQTSKKHPSQWAWTVIRPFLFHVIRLCREFYDKISGAYARRHPIAEGAAIAFISDLSIMQSTLSMLFAQVDFESQPSPAYVNGSVRSCALGMTVGYLGLVLALYREMEHRATARAILQCGLHESSATRHDRMALLRHQTYCLAADALAHLVRTAQVVPTLTHILNAKWLNLAGWAEFCLAEADAAGGLAPGRAGAFERIMHMLKLHGYAQDGAQVSALIERMEAHLFAYGAQTLFPTTSGLSEWSLTLDNSWMGMFPEDLGYGHHI</sequence>
<evidence type="ECO:0000313" key="4">
    <source>
        <dbReference type="Proteomes" id="UP001222325"/>
    </source>
</evidence>
<dbReference type="InterPro" id="IPR001138">
    <property type="entry name" value="Zn2Cys6_DnaBD"/>
</dbReference>
<keyword evidence="4" id="KW-1185">Reference proteome</keyword>
<reference evidence="3" key="1">
    <citation type="submission" date="2023-03" db="EMBL/GenBank/DDBJ databases">
        <title>Massive genome expansion in bonnet fungi (Mycena s.s.) driven by repeated elements and novel gene families across ecological guilds.</title>
        <authorList>
            <consortium name="Lawrence Berkeley National Laboratory"/>
            <person name="Harder C.B."/>
            <person name="Miyauchi S."/>
            <person name="Viragh M."/>
            <person name="Kuo A."/>
            <person name="Thoen E."/>
            <person name="Andreopoulos B."/>
            <person name="Lu D."/>
            <person name="Skrede I."/>
            <person name="Drula E."/>
            <person name="Henrissat B."/>
            <person name="Morin E."/>
            <person name="Kohler A."/>
            <person name="Barry K."/>
            <person name="LaButti K."/>
            <person name="Morin E."/>
            <person name="Salamov A."/>
            <person name="Lipzen A."/>
            <person name="Mereny Z."/>
            <person name="Hegedus B."/>
            <person name="Baldrian P."/>
            <person name="Stursova M."/>
            <person name="Weitz H."/>
            <person name="Taylor A."/>
            <person name="Grigoriev I.V."/>
            <person name="Nagy L.G."/>
            <person name="Martin F."/>
            <person name="Kauserud H."/>
        </authorList>
    </citation>
    <scope>NUCLEOTIDE SEQUENCE</scope>
    <source>
        <strain evidence="3">CBHHK173m</strain>
    </source>
</reference>
<keyword evidence="1" id="KW-0539">Nucleus</keyword>
<dbReference type="AlphaFoldDB" id="A0AAD6UM77"/>
<gene>
    <name evidence="3" type="ORF">B0H15DRAFT_810166</name>
</gene>
<accession>A0AAD6UM77</accession>
<evidence type="ECO:0000256" key="1">
    <source>
        <dbReference type="ARBA" id="ARBA00023242"/>
    </source>
</evidence>
<dbReference type="GO" id="GO:0008270">
    <property type="term" value="F:zinc ion binding"/>
    <property type="evidence" value="ECO:0007669"/>
    <property type="project" value="InterPro"/>
</dbReference>
<dbReference type="EMBL" id="JARJCN010000001">
    <property type="protein sequence ID" value="KAJ7104466.1"/>
    <property type="molecule type" value="Genomic_DNA"/>
</dbReference>
<dbReference type="InterPro" id="IPR036864">
    <property type="entry name" value="Zn2-C6_fun-type_DNA-bd_sf"/>
</dbReference>
<dbReference type="InterPro" id="IPR050797">
    <property type="entry name" value="Carb_Metab_Trans_Reg"/>
</dbReference>
<dbReference type="PROSITE" id="PS50048">
    <property type="entry name" value="ZN2_CY6_FUNGAL_2"/>
    <property type="match status" value="1"/>
</dbReference>
<comment type="caution">
    <text evidence="3">The sequence shown here is derived from an EMBL/GenBank/DDBJ whole genome shotgun (WGS) entry which is preliminary data.</text>
</comment>
<dbReference type="GO" id="GO:0005634">
    <property type="term" value="C:nucleus"/>
    <property type="evidence" value="ECO:0007669"/>
    <property type="project" value="TreeGrafter"/>
</dbReference>
<evidence type="ECO:0000313" key="3">
    <source>
        <dbReference type="EMBL" id="KAJ7104466.1"/>
    </source>
</evidence>
<dbReference type="GO" id="GO:0000981">
    <property type="term" value="F:DNA-binding transcription factor activity, RNA polymerase II-specific"/>
    <property type="evidence" value="ECO:0007669"/>
    <property type="project" value="InterPro"/>
</dbReference>
<dbReference type="CDD" id="cd00067">
    <property type="entry name" value="GAL4"/>
    <property type="match status" value="1"/>
</dbReference>
<dbReference type="PROSITE" id="PS00463">
    <property type="entry name" value="ZN2_CY6_FUNGAL_1"/>
    <property type="match status" value="1"/>
</dbReference>
<dbReference type="PANTHER" id="PTHR31668">
    <property type="entry name" value="GLUCOSE TRANSPORT TRANSCRIPTION REGULATOR RGT1-RELATED-RELATED"/>
    <property type="match status" value="1"/>
</dbReference>
<dbReference type="PANTHER" id="PTHR31668:SF23">
    <property type="entry name" value="ZN(II)2CYS6 TRANSCRIPTION FACTOR (EUROFUNG)"/>
    <property type="match status" value="1"/>
</dbReference>
<dbReference type="Gene3D" id="4.10.240.10">
    <property type="entry name" value="Zn(2)-C6 fungal-type DNA-binding domain"/>
    <property type="match status" value="1"/>
</dbReference>